<dbReference type="NCBIfam" id="TIGR04123">
    <property type="entry name" value="P_estr_lig_assc"/>
    <property type="match status" value="1"/>
</dbReference>
<accession>A0A497Y3U9</accession>
<reference evidence="3 5" key="2">
    <citation type="submission" date="2019-03" db="EMBL/GenBank/DDBJ databases">
        <authorList>
            <person name="He R.-H."/>
        </authorList>
    </citation>
    <scope>NUCLEOTIDE SEQUENCE [LARGE SCALE GENOMIC DNA]</scope>
    <source>
        <strain evidence="3 5">DSM 19624</strain>
    </source>
</reference>
<dbReference type="PANTHER" id="PTHR39323:SF1">
    <property type="entry name" value="BLR1149 PROTEIN"/>
    <property type="match status" value="1"/>
</dbReference>
<feature type="domain" description="Calcineurin-like phosphoesterase" evidence="1">
    <location>
        <begin position="25"/>
        <end position="123"/>
    </location>
</feature>
<dbReference type="PIRSF" id="PIRSF000887">
    <property type="entry name" value="Pesterase_MJ0037"/>
    <property type="match status" value="1"/>
</dbReference>
<sequence>MTITSQGEELILDKERALFLPKHQLLAISDLHLGKSAHFRQAGLQVPATIAQTDLQRLSLLIKQYNPKTLLINGDMFHHGLNTDIDEFLAWRKQYQELNLLLVKGNHDRLSGANYAAMNIEIHESNYCLGPFCFIHDAPNCTDEELYPISGHIHPGVTIVGKAKQRLKFPCFYFGKDYAVLPAFSLFTGLYTIYPKANERIFAVTPKSVVEV</sequence>
<keyword evidence="3" id="KW-0255">Endonuclease</keyword>
<dbReference type="GO" id="GO:0016874">
    <property type="term" value="F:ligase activity"/>
    <property type="evidence" value="ECO:0007669"/>
    <property type="project" value="UniProtKB-KW"/>
</dbReference>
<reference evidence="2 4" key="1">
    <citation type="submission" date="2018-10" db="EMBL/GenBank/DDBJ databases">
        <title>Genomic Encyclopedia of Archaeal and Bacterial Type Strains, Phase II (KMG-II): from individual species to whole genera.</title>
        <authorList>
            <person name="Goeker M."/>
        </authorList>
    </citation>
    <scope>NUCLEOTIDE SEQUENCE [LARGE SCALE GENOMIC DNA]</scope>
    <source>
        <strain evidence="2 4">DSM 19624</strain>
    </source>
</reference>
<protein>
    <submittedName>
        <fullName evidence="3">Ligase-associated DNA damage response endonuclease PdeM</fullName>
        <ecNumber evidence="3">3.1.-.-</ecNumber>
    </submittedName>
    <submittedName>
        <fullName evidence="2">Putative phosphoesterase</fullName>
    </submittedName>
</protein>
<dbReference type="EMBL" id="SOPX01000003">
    <property type="protein sequence ID" value="TFB29920.1"/>
    <property type="molecule type" value="Genomic_DNA"/>
</dbReference>
<evidence type="ECO:0000313" key="4">
    <source>
        <dbReference type="Proteomes" id="UP000273898"/>
    </source>
</evidence>
<dbReference type="Gene3D" id="3.60.21.10">
    <property type="match status" value="1"/>
</dbReference>
<dbReference type="AlphaFoldDB" id="A0A497Y3U9"/>
<dbReference type="InterPro" id="IPR026336">
    <property type="entry name" value="PdeM-like"/>
</dbReference>
<dbReference type="GO" id="GO:0016787">
    <property type="term" value="F:hydrolase activity"/>
    <property type="evidence" value="ECO:0007669"/>
    <property type="project" value="UniProtKB-KW"/>
</dbReference>
<dbReference type="InterPro" id="IPR004843">
    <property type="entry name" value="Calcineurin-like_PHP"/>
</dbReference>
<evidence type="ECO:0000259" key="1">
    <source>
        <dbReference type="Pfam" id="PF00149"/>
    </source>
</evidence>
<dbReference type="OrthoDB" id="9795838at2"/>
<dbReference type="GO" id="GO:0004519">
    <property type="term" value="F:endonuclease activity"/>
    <property type="evidence" value="ECO:0007669"/>
    <property type="project" value="UniProtKB-KW"/>
</dbReference>
<dbReference type="InterPro" id="IPR024173">
    <property type="entry name" value="Pesterase_MJ0037-like"/>
</dbReference>
<dbReference type="RefSeq" id="WP_121284789.1">
    <property type="nucleotide sequence ID" value="NZ_RCCK01000012.1"/>
</dbReference>
<evidence type="ECO:0000313" key="5">
    <source>
        <dbReference type="Proteomes" id="UP000297429"/>
    </source>
</evidence>
<evidence type="ECO:0000313" key="2">
    <source>
        <dbReference type="EMBL" id="RLJ74788.1"/>
    </source>
</evidence>
<proteinExistence type="predicted"/>
<keyword evidence="3" id="KW-0436">Ligase</keyword>
<organism evidence="2 4">
    <name type="scientific">Pedobacter alluvionis</name>
    <dbReference type="NCBI Taxonomy" id="475253"/>
    <lineage>
        <taxon>Bacteria</taxon>
        <taxon>Pseudomonadati</taxon>
        <taxon>Bacteroidota</taxon>
        <taxon>Sphingobacteriia</taxon>
        <taxon>Sphingobacteriales</taxon>
        <taxon>Sphingobacteriaceae</taxon>
        <taxon>Pedobacter</taxon>
    </lineage>
</organism>
<gene>
    <name evidence="3" type="primary">pdeM</name>
    <name evidence="2" type="ORF">BCL90_3131</name>
    <name evidence="3" type="ORF">E3V97_17210</name>
</gene>
<dbReference type="EC" id="3.1.-.-" evidence="3"/>
<keyword evidence="3" id="KW-0378">Hydrolase</keyword>
<keyword evidence="5" id="KW-1185">Reference proteome</keyword>
<evidence type="ECO:0000313" key="3">
    <source>
        <dbReference type="EMBL" id="TFB29920.1"/>
    </source>
</evidence>
<keyword evidence="3" id="KW-0540">Nuclease</keyword>
<dbReference type="PANTHER" id="PTHR39323">
    <property type="entry name" value="BLR1149 PROTEIN"/>
    <property type="match status" value="1"/>
</dbReference>
<dbReference type="Proteomes" id="UP000273898">
    <property type="component" value="Unassembled WGS sequence"/>
</dbReference>
<dbReference type="Proteomes" id="UP000297429">
    <property type="component" value="Unassembled WGS sequence"/>
</dbReference>
<comment type="caution">
    <text evidence="2">The sequence shown here is derived from an EMBL/GenBank/DDBJ whole genome shotgun (WGS) entry which is preliminary data.</text>
</comment>
<dbReference type="SUPFAM" id="SSF56300">
    <property type="entry name" value="Metallo-dependent phosphatases"/>
    <property type="match status" value="1"/>
</dbReference>
<name>A0A497Y3U9_9SPHI</name>
<dbReference type="EMBL" id="RCCK01000012">
    <property type="protein sequence ID" value="RLJ74788.1"/>
    <property type="molecule type" value="Genomic_DNA"/>
</dbReference>
<dbReference type="InterPro" id="IPR029052">
    <property type="entry name" value="Metallo-depent_PP-like"/>
</dbReference>
<dbReference type="Pfam" id="PF00149">
    <property type="entry name" value="Metallophos"/>
    <property type="match status" value="1"/>
</dbReference>